<keyword evidence="2" id="KW-1185">Reference proteome</keyword>
<name>A0ABR5AZN2_BACBA</name>
<dbReference type="EMBL" id="JXLP01000001">
    <property type="protein sequence ID" value="KIL80180.1"/>
    <property type="molecule type" value="Genomic_DNA"/>
</dbReference>
<protein>
    <submittedName>
        <fullName evidence="1">Uncharacterized protein</fullName>
    </submittedName>
</protein>
<sequence length="53" mass="6062">MVHRMEHTLEMVDTGDAYFFCHESQKNGQLDLARPQNGLNNGLGEVYPSLKRL</sequence>
<gene>
    <name evidence="1" type="ORF">SD77_0028</name>
</gene>
<dbReference type="Proteomes" id="UP000031982">
    <property type="component" value="Unassembled WGS sequence"/>
</dbReference>
<organism evidence="1 2">
    <name type="scientific">Bacillus badius</name>
    <dbReference type="NCBI Taxonomy" id="1455"/>
    <lineage>
        <taxon>Bacteria</taxon>
        <taxon>Bacillati</taxon>
        <taxon>Bacillota</taxon>
        <taxon>Bacilli</taxon>
        <taxon>Bacillales</taxon>
        <taxon>Bacillaceae</taxon>
        <taxon>Pseudobacillus</taxon>
    </lineage>
</organism>
<comment type="caution">
    <text evidence="1">The sequence shown here is derived from an EMBL/GenBank/DDBJ whole genome shotgun (WGS) entry which is preliminary data.</text>
</comment>
<evidence type="ECO:0000313" key="1">
    <source>
        <dbReference type="EMBL" id="KIL80180.1"/>
    </source>
</evidence>
<evidence type="ECO:0000313" key="2">
    <source>
        <dbReference type="Proteomes" id="UP000031982"/>
    </source>
</evidence>
<accession>A0ABR5AZN2</accession>
<reference evidence="1 2" key="1">
    <citation type="submission" date="2015-01" db="EMBL/GenBank/DDBJ databases">
        <title>Genome Assembly of Bacillus badius MTCC 1458.</title>
        <authorList>
            <person name="Verma A."/>
            <person name="Khatri I."/>
            <person name="Mual P."/>
            <person name="Subramanian S."/>
            <person name="Krishnamurthi S."/>
        </authorList>
    </citation>
    <scope>NUCLEOTIDE SEQUENCE [LARGE SCALE GENOMIC DNA]</scope>
    <source>
        <strain evidence="1 2">MTCC 1458</strain>
    </source>
</reference>
<proteinExistence type="predicted"/>